<sequence>MCACIVPASAIPHDPRWHATLGRPFAEAQITLIPLMRCFTFIMHDLSYICASDRR</sequence>
<name>K5W0R9_PHACS</name>
<evidence type="ECO:0000313" key="2">
    <source>
        <dbReference type="Proteomes" id="UP000008370"/>
    </source>
</evidence>
<reference evidence="1 2" key="1">
    <citation type="journal article" date="2012" name="BMC Genomics">
        <title>Comparative genomics of the white-rot fungi, Phanerochaete carnosa and P. chrysosporium, to elucidate the genetic basis of the distinct wood types they colonize.</title>
        <authorList>
            <person name="Suzuki H."/>
            <person name="MacDonald J."/>
            <person name="Syed K."/>
            <person name="Salamov A."/>
            <person name="Hori C."/>
            <person name="Aerts A."/>
            <person name="Henrissat B."/>
            <person name="Wiebenga A."/>
            <person name="vanKuyk P.A."/>
            <person name="Barry K."/>
            <person name="Lindquist E."/>
            <person name="LaButti K."/>
            <person name="Lapidus A."/>
            <person name="Lucas S."/>
            <person name="Coutinho P."/>
            <person name="Gong Y."/>
            <person name="Samejima M."/>
            <person name="Mahadevan R."/>
            <person name="Abou-Zaid M."/>
            <person name="de Vries R.P."/>
            <person name="Igarashi K."/>
            <person name="Yadav J.S."/>
            <person name="Grigoriev I.V."/>
            <person name="Master E.R."/>
        </authorList>
    </citation>
    <scope>NUCLEOTIDE SEQUENCE [LARGE SCALE GENOMIC DNA]</scope>
    <source>
        <strain evidence="1 2">HHB-10118-sp</strain>
    </source>
</reference>
<dbReference type="Proteomes" id="UP000008370">
    <property type="component" value="Unassembled WGS sequence"/>
</dbReference>
<dbReference type="EMBL" id="JH930475">
    <property type="protein sequence ID" value="EKM52695.1"/>
    <property type="molecule type" value="Genomic_DNA"/>
</dbReference>
<dbReference type="RefSeq" id="XP_007399035.1">
    <property type="nucleotide sequence ID" value="XM_007398973.1"/>
</dbReference>
<dbReference type="InParanoid" id="K5W0R9"/>
<dbReference type="KEGG" id="pco:PHACADRAFT_261287"/>
<protein>
    <submittedName>
        <fullName evidence="1">Uncharacterized protein</fullName>
    </submittedName>
</protein>
<evidence type="ECO:0000313" key="1">
    <source>
        <dbReference type="EMBL" id="EKM52695.1"/>
    </source>
</evidence>
<gene>
    <name evidence="1" type="ORF">PHACADRAFT_261287</name>
</gene>
<dbReference type="AlphaFoldDB" id="K5W0R9"/>
<dbReference type="HOGENOM" id="CLU_3033129_0_0_1"/>
<proteinExistence type="predicted"/>
<accession>K5W0R9</accession>
<organism evidence="1 2">
    <name type="scientific">Phanerochaete carnosa (strain HHB-10118-sp)</name>
    <name type="common">White-rot fungus</name>
    <name type="synonym">Peniophora carnosa</name>
    <dbReference type="NCBI Taxonomy" id="650164"/>
    <lineage>
        <taxon>Eukaryota</taxon>
        <taxon>Fungi</taxon>
        <taxon>Dikarya</taxon>
        <taxon>Basidiomycota</taxon>
        <taxon>Agaricomycotina</taxon>
        <taxon>Agaricomycetes</taxon>
        <taxon>Polyporales</taxon>
        <taxon>Phanerochaetaceae</taxon>
        <taxon>Phanerochaete</taxon>
    </lineage>
</organism>
<dbReference type="GeneID" id="18917946"/>
<keyword evidence="2" id="KW-1185">Reference proteome</keyword>